<accession>A0ABX0QK13</accession>
<dbReference type="SUPFAM" id="SSF53335">
    <property type="entry name" value="S-adenosyl-L-methionine-dependent methyltransferases"/>
    <property type="match status" value="1"/>
</dbReference>
<evidence type="ECO:0000256" key="2">
    <source>
        <dbReference type="ARBA" id="ARBA00022679"/>
    </source>
</evidence>
<keyword evidence="1 4" id="KW-0489">Methyltransferase</keyword>
<sequence length="259" mass="28998">MPNRLTIRPYLVAMTKLYSDLAYLYDALYQTFIDYDAEFSLYQSCFSPYQATSILEIGCGSGHLASRFITAGYRYTGVDVSPQMLALARQRCPAAQFEQADMRTLQLNQQFDAVLITARSLSYILTNADVLGTFRQLAAHLAQSGTLHFDFIDATTFIPALDAAAIVEHRAAVATETYLRRSRYQSNLGTGFTWDWHSEFFIDQPDGQLQPIATDDATLRSFLPAEIRLLLQLAGLTVLAERQQPTYAFDTWVVSAGKA</sequence>
<dbReference type="GO" id="GO:0032259">
    <property type="term" value="P:methylation"/>
    <property type="evidence" value="ECO:0007669"/>
    <property type="project" value="UniProtKB-KW"/>
</dbReference>
<keyword evidence="2" id="KW-0808">Transferase</keyword>
<dbReference type="Proteomes" id="UP000606008">
    <property type="component" value="Unassembled WGS sequence"/>
</dbReference>
<evidence type="ECO:0000256" key="1">
    <source>
        <dbReference type="ARBA" id="ARBA00022603"/>
    </source>
</evidence>
<dbReference type="Gene3D" id="2.20.130.10">
    <property type="entry name" value="CAC2371-like domains"/>
    <property type="match status" value="1"/>
</dbReference>
<dbReference type="InterPro" id="IPR029063">
    <property type="entry name" value="SAM-dependent_MTases_sf"/>
</dbReference>
<evidence type="ECO:0000313" key="4">
    <source>
        <dbReference type="EMBL" id="NID10983.1"/>
    </source>
</evidence>
<dbReference type="PANTHER" id="PTHR43861">
    <property type="entry name" value="TRANS-ACONITATE 2-METHYLTRANSFERASE-RELATED"/>
    <property type="match status" value="1"/>
</dbReference>
<dbReference type="Gene3D" id="3.40.50.150">
    <property type="entry name" value="Vaccinia Virus protein VP39"/>
    <property type="match status" value="1"/>
</dbReference>
<comment type="caution">
    <text evidence="4">The sequence shown here is derived from an EMBL/GenBank/DDBJ whole genome shotgun (WGS) entry which is preliminary data.</text>
</comment>
<feature type="domain" description="Methyltransferase" evidence="3">
    <location>
        <begin position="54"/>
        <end position="145"/>
    </location>
</feature>
<organism evidence="4 5">
    <name type="scientific">Fibrivirga algicola</name>
    <dbReference type="NCBI Taxonomy" id="2950420"/>
    <lineage>
        <taxon>Bacteria</taxon>
        <taxon>Pseudomonadati</taxon>
        <taxon>Bacteroidota</taxon>
        <taxon>Cytophagia</taxon>
        <taxon>Cytophagales</taxon>
        <taxon>Spirosomataceae</taxon>
        <taxon>Fibrivirga</taxon>
    </lineage>
</organism>
<reference evidence="5" key="2">
    <citation type="submission" date="2023-07" db="EMBL/GenBank/DDBJ databases">
        <authorList>
            <person name="Jung D.-H."/>
        </authorList>
    </citation>
    <scope>NUCLEOTIDE SEQUENCE [LARGE SCALE GENOMIC DNA]</scope>
    <source>
        <strain evidence="5">JA-25</strain>
    </source>
</reference>
<dbReference type="GO" id="GO:0008168">
    <property type="term" value="F:methyltransferase activity"/>
    <property type="evidence" value="ECO:0007669"/>
    <property type="project" value="UniProtKB-KW"/>
</dbReference>
<dbReference type="Pfam" id="PF13649">
    <property type="entry name" value="Methyltransf_25"/>
    <property type="match status" value="1"/>
</dbReference>
<proteinExistence type="predicted"/>
<dbReference type="EMBL" id="WAEL01000004">
    <property type="protein sequence ID" value="NID10983.1"/>
    <property type="molecule type" value="Genomic_DNA"/>
</dbReference>
<protein>
    <submittedName>
        <fullName evidence="4">Methyltransferase domain-containing protein</fullName>
    </submittedName>
</protein>
<gene>
    <name evidence="4" type="ORF">F7231_12460</name>
</gene>
<evidence type="ECO:0000313" key="5">
    <source>
        <dbReference type="Proteomes" id="UP000606008"/>
    </source>
</evidence>
<dbReference type="CDD" id="cd02440">
    <property type="entry name" value="AdoMet_MTases"/>
    <property type="match status" value="1"/>
</dbReference>
<dbReference type="InterPro" id="IPR041698">
    <property type="entry name" value="Methyltransf_25"/>
</dbReference>
<reference evidence="5" key="1">
    <citation type="submission" date="2019-09" db="EMBL/GenBank/DDBJ databases">
        <authorList>
            <person name="Jung D.-H."/>
        </authorList>
    </citation>
    <scope>NUCLEOTIDE SEQUENCE [LARGE SCALE GENOMIC DNA]</scope>
    <source>
        <strain evidence="5">JA-25</strain>
    </source>
</reference>
<evidence type="ECO:0000259" key="3">
    <source>
        <dbReference type="Pfam" id="PF13649"/>
    </source>
</evidence>
<dbReference type="PANTHER" id="PTHR43861:SF1">
    <property type="entry name" value="TRANS-ACONITATE 2-METHYLTRANSFERASE"/>
    <property type="match status" value="1"/>
</dbReference>
<keyword evidence="5" id="KW-1185">Reference proteome</keyword>
<name>A0ABX0QK13_9BACT</name>